<keyword evidence="10" id="KW-1185">Reference proteome</keyword>
<dbReference type="InterPro" id="IPR036909">
    <property type="entry name" value="Cyt_c-like_dom_sf"/>
</dbReference>
<keyword evidence="4" id="KW-0560">Oxidoreductase</keyword>
<evidence type="ECO:0000256" key="7">
    <source>
        <dbReference type="SAM" id="MobiDB-lite"/>
    </source>
</evidence>
<dbReference type="GO" id="GO:0004130">
    <property type="term" value="F:cytochrome-c peroxidase activity"/>
    <property type="evidence" value="ECO:0007669"/>
    <property type="project" value="TreeGrafter"/>
</dbReference>
<gene>
    <name evidence="9" type="ORF">DFR34_1246</name>
</gene>
<name>A0A318L3U8_9NEIS</name>
<evidence type="ECO:0000313" key="10">
    <source>
        <dbReference type="Proteomes" id="UP000247555"/>
    </source>
</evidence>
<dbReference type="PANTHER" id="PTHR30600:SF7">
    <property type="entry name" value="CYTOCHROME C PEROXIDASE-RELATED"/>
    <property type="match status" value="1"/>
</dbReference>
<evidence type="ECO:0000256" key="1">
    <source>
        <dbReference type="ARBA" id="ARBA00004196"/>
    </source>
</evidence>
<keyword evidence="5 6" id="KW-0408">Iron</keyword>
<feature type="domain" description="Cytochrome c" evidence="8">
    <location>
        <begin position="99"/>
        <end position="213"/>
    </location>
</feature>
<evidence type="ECO:0000259" key="8">
    <source>
        <dbReference type="PROSITE" id="PS51007"/>
    </source>
</evidence>
<comment type="caution">
    <text evidence="9">The sequence shown here is derived from an EMBL/GenBank/DDBJ whole genome shotgun (WGS) entry which is preliminary data.</text>
</comment>
<dbReference type="GO" id="GO:0046872">
    <property type="term" value="F:metal ion binding"/>
    <property type="evidence" value="ECO:0007669"/>
    <property type="project" value="UniProtKB-KW"/>
</dbReference>
<dbReference type="PANTHER" id="PTHR30600">
    <property type="entry name" value="CYTOCHROME C PEROXIDASE-RELATED"/>
    <property type="match status" value="1"/>
</dbReference>
<dbReference type="EMBL" id="QJKI01000024">
    <property type="protein sequence ID" value="PXX75866.1"/>
    <property type="molecule type" value="Genomic_DNA"/>
</dbReference>
<protein>
    <submittedName>
        <fullName evidence="9">Cytochrome c peroxidase</fullName>
    </submittedName>
</protein>
<dbReference type="FunFam" id="1.10.760.10:FF:000020">
    <property type="entry name" value="Cytochrome c peroxidase"/>
    <property type="match status" value="1"/>
</dbReference>
<evidence type="ECO:0000256" key="4">
    <source>
        <dbReference type="ARBA" id="ARBA00023002"/>
    </source>
</evidence>
<proteinExistence type="predicted"/>
<evidence type="ECO:0000256" key="3">
    <source>
        <dbReference type="ARBA" id="ARBA00022723"/>
    </source>
</evidence>
<dbReference type="Gene3D" id="1.10.760.10">
    <property type="entry name" value="Cytochrome c-like domain"/>
    <property type="match status" value="2"/>
</dbReference>
<dbReference type="Pfam" id="PF03150">
    <property type="entry name" value="CCP_MauG"/>
    <property type="match status" value="1"/>
</dbReference>
<accession>A0A318L3U8</accession>
<dbReference type="InterPro" id="IPR009056">
    <property type="entry name" value="Cyt_c-like_dom"/>
</dbReference>
<evidence type="ECO:0000256" key="6">
    <source>
        <dbReference type="PROSITE-ProRule" id="PRU00433"/>
    </source>
</evidence>
<dbReference type="InterPro" id="IPR051395">
    <property type="entry name" value="Cytochrome_c_Peroxidase/MauG"/>
</dbReference>
<dbReference type="GO" id="GO:0009055">
    <property type="term" value="F:electron transfer activity"/>
    <property type="evidence" value="ECO:0007669"/>
    <property type="project" value="InterPro"/>
</dbReference>
<evidence type="ECO:0000256" key="2">
    <source>
        <dbReference type="ARBA" id="ARBA00022617"/>
    </source>
</evidence>
<dbReference type="Pfam" id="PF00034">
    <property type="entry name" value="Cytochrom_C"/>
    <property type="match status" value="1"/>
</dbReference>
<keyword evidence="9" id="KW-0575">Peroxidase</keyword>
<keyword evidence="2 6" id="KW-0349">Heme</keyword>
<sequence>MLNSRLNLAQFWDGRAKDLKEQAGGPIANPKEMAFSHALAVDVLRSIPQYVNEFKKVYGEPAIDIGKVTTAIAAFEDTLVTPDSRFDQWLKGNKKALSAQELRGYQTFKNSGCVACHNGPNVGGNSFQKMGQVEPYKTSNPAEGRVAVTGKDADRFTFKVPTLRNVELTYPYFHDGEAATLAQAVDVMGRLQLGKKFTEQEIGDVVSFLKTLTGKQPDFKLPILPPSTDSTPRPRPFD</sequence>
<dbReference type="InterPro" id="IPR004852">
    <property type="entry name" value="Di-haem_cyt_c_peroxidsae"/>
</dbReference>
<dbReference type="Proteomes" id="UP000247555">
    <property type="component" value="Unassembled WGS sequence"/>
</dbReference>
<dbReference type="GO" id="GO:0020037">
    <property type="term" value="F:heme binding"/>
    <property type="evidence" value="ECO:0007669"/>
    <property type="project" value="InterPro"/>
</dbReference>
<dbReference type="RefSeq" id="WP_211309424.1">
    <property type="nucleotide sequence ID" value="NZ_DAIPEO010000254.1"/>
</dbReference>
<dbReference type="GO" id="GO:0030313">
    <property type="term" value="C:cell envelope"/>
    <property type="evidence" value="ECO:0007669"/>
    <property type="project" value="UniProtKB-SubCell"/>
</dbReference>
<dbReference type="AlphaFoldDB" id="A0A318L3U8"/>
<reference evidence="9 10" key="1">
    <citation type="submission" date="2018-05" db="EMBL/GenBank/DDBJ databases">
        <title>Genomic Encyclopedia of Type Strains, Phase IV (KMG-IV): sequencing the most valuable type-strain genomes for metagenomic binning, comparative biology and taxonomic classification.</title>
        <authorList>
            <person name="Goeker M."/>
        </authorList>
    </citation>
    <scope>NUCLEOTIDE SEQUENCE [LARGE SCALE GENOMIC DNA]</scope>
    <source>
        <strain evidence="9 10">DSM 29661</strain>
    </source>
</reference>
<evidence type="ECO:0000313" key="9">
    <source>
        <dbReference type="EMBL" id="PXX75866.1"/>
    </source>
</evidence>
<keyword evidence="3 6" id="KW-0479">Metal-binding</keyword>
<organism evidence="9 10">
    <name type="scientific">Rivihabitans pingtungensis</name>
    <dbReference type="NCBI Taxonomy" id="1054498"/>
    <lineage>
        <taxon>Bacteria</taxon>
        <taxon>Pseudomonadati</taxon>
        <taxon>Pseudomonadota</taxon>
        <taxon>Betaproteobacteria</taxon>
        <taxon>Neisseriales</taxon>
        <taxon>Aquaspirillaceae</taxon>
        <taxon>Rivihabitans</taxon>
    </lineage>
</organism>
<feature type="region of interest" description="Disordered" evidence="7">
    <location>
        <begin position="219"/>
        <end position="238"/>
    </location>
</feature>
<comment type="subcellular location">
    <subcellularLocation>
        <location evidence="1">Cell envelope</location>
    </subcellularLocation>
</comment>
<evidence type="ECO:0000256" key="5">
    <source>
        <dbReference type="ARBA" id="ARBA00023004"/>
    </source>
</evidence>
<dbReference type="SUPFAM" id="SSF46626">
    <property type="entry name" value="Cytochrome c"/>
    <property type="match status" value="2"/>
</dbReference>
<dbReference type="PROSITE" id="PS51007">
    <property type="entry name" value="CYTC"/>
    <property type="match status" value="1"/>
</dbReference>